<feature type="non-terminal residue" evidence="1">
    <location>
        <position position="1"/>
    </location>
</feature>
<gene>
    <name evidence="1" type="ORF">S01H1_72113</name>
</gene>
<sequence length="93" mass="11175">IKTGRKVTSLHFEIKDKTKEQTLEIPFENQDILYRLTKQFLLSEIQAKRVILQVPEKEINKILYEIRLNMDNIKSLPAYTYTIFKRKYKDAEL</sequence>
<reference evidence="1" key="1">
    <citation type="journal article" date="2014" name="Front. Microbiol.">
        <title>High frequency of phylogenetically diverse reductive dehalogenase-homologous genes in deep subseafloor sedimentary metagenomes.</title>
        <authorList>
            <person name="Kawai M."/>
            <person name="Futagami T."/>
            <person name="Toyoda A."/>
            <person name="Takaki Y."/>
            <person name="Nishi S."/>
            <person name="Hori S."/>
            <person name="Arai W."/>
            <person name="Tsubouchi T."/>
            <person name="Morono Y."/>
            <person name="Uchiyama I."/>
            <person name="Ito T."/>
            <person name="Fujiyama A."/>
            <person name="Inagaki F."/>
            <person name="Takami H."/>
        </authorList>
    </citation>
    <scope>NUCLEOTIDE SEQUENCE</scope>
    <source>
        <strain evidence="1">Expedition CK06-06</strain>
    </source>
</reference>
<protein>
    <recommendedName>
        <fullName evidence="2">Initiator Rep protein domain-containing protein</fullName>
    </recommendedName>
</protein>
<name>X0WNH3_9ZZZZ</name>
<dbReference type="EMBL" id="BARS01048066">
    <property type="protein sequence ID" value="GAG32504.1"/>
    <property type="molecule type" value="Genomic_DNA"/>
</dbReference>
<dbReference type="AlphaFoldDB" id="X0WNH3"/>
<comment type="caution">
    <text evidence="1">The sequence shown here is derived from an EMBL/GenBank/DDBJ whole genome shotgun (WGS) entry which is preliminary data.</text>
</comment>
<proteinExistence type="predicted"/>
<evidence type="ECO:0000313" key="1">
    <source>
        <dbReference type="EMBL" id="GAG32504.1"/>
    </source>
</evidence>
<organism evidence="1">
    <name type="scientific">marine sediment metagenome</name>
    <dbReference type="NCBI Taxonomy" id="412755"/>
    <lineage>
        <taxon>unclassified sequences</taxon>
        <taxon>metagenomes</taxon>
        <taxon>ecological metagenomes</taxon>
    </lineage>
</organism>
<evidence type="ECO:0008006" key="2">
    <source>
        <dbReference type="Google" id="ProtNLM"/>
    </source>
</evidence>
<accession>X0WNH3</accession>